<dbReference type="InterPro" id="IPR009100">
    <property type="entry name" value="AcylCoA_DH/oxidase_NM_dom_sf"/>
</dbReference>
<feature type="domain" description="Acyl-CoA dehydrogenase C-terminal" evidence="4">
    <location>
        <begin position="240"/>
        <end position="371"/>
    </location>
</feature>
<dbReference type="Gene3D" id="1.10.540.10">
    <property type="entry name" value="Acyl-CoA dehydrogenase/oxidase, N-terminal domain"/>
    <property type="match status" value="1"/>
</dbReference>
<keyword evidence="6" id="KW-1185">Reference proteome</keyword>
<dbReference type="Gene3D" id="1.20.140.10">
    <property type="entry name" value="Butyryl-CoA Dehydrogenase, subunit A, domain 3"/>
    <property type="match status" value="1"/>
</dbReference>
<proteinExistence type="inferred from homology"/>
<gene>
    <name evidence="5" type="ORF">GNZ18_09870</name>
</gene>
<keyword evidence="1" id="KW-0560">Oxidoreductase</keyword>
<dbReference type="Gene3D" id="2.40.110.10">
    <property type="entry name" value="Butyryl-CoA Dehydrogenase, subunit A, domain 2"/>
    <property type="match status" value="1"/>
</dbReference>
<name>A0A7K1KXH0_9ACTN</name>
<dbReference type="PANTHER" id="PTHR48083">
    <property type="entry name" value="MEDIUM-CHAIN SPECIFIC ACYL-COA DEHYDROGENASE, MITOCHONDRIAL-RELATED"/>
    <property type="match status" value="1"/>
</dbReference>
<protein>
    <submittedName>
        <fullName evidence="5">Acyl-CoA dehydrogenase</fullName>
    </submittedName>
</protein>
<dbReference type="Proteomes" id="UP000432015">
    <property type="component" value="Unassembled WGS sequence"/>
</dbReference>
<reference evidence="5 6" key="1">
    <citation type="submission" date="2019-11" db="EMBL/GenBank/DDBJ databases">
        <authorList>
            <person name="Cao P."/>
        </authorList>
    </citation>
    <scope>NUCLEOTIDE SEQUENCE [LARGE SCALE GENOMIC DNA]</scope>
    <source>
        <strain evidence="5 6">NEAU-AAG5</strain>
    </source>
</reference>
<feature type="domain" description="Acyl-CoA dehydrogenase/oxidase N-terminal" evidence="3">
    <location>
        <begin position="24"/>
        <end position="91"/>
    </location>
</feature>
<dbReference type="GO" id="GO:0033539">
    <property type="term" value="P:fatty acid beta-oxidation using acyl-CoA dehydrogenase"/>
    <property type="evidence" value="ECO:0007669"/>
    <property type="project" value="TreeGrafter"/>
</dbReference>
<dbReference type="SUPFAM" id="SSF56645">
    <property type="entry name" value="Acyl-CoA dehydrogenase NM domain-like"/>
    <property type="match status" value="1"/>
</dbReference>
<comment type="caution">
    <text evidence="5">The sequence shown here is derived from an EMBL/GenBank/DDBJ whole genome shotgun (WGS) entry which is preliminary data.</text>
</comment>
<dbReference type="PANTHER" id="PTHR48083:SF19">
    <property type="entry name" value="FLAVIN-DEPENDENT MONOOXYGENASE, OXYGENASE SUBUNIT HSAA"/>
    <property type="match status" value="1"/>
</dbReference>
<dbReference type="InterPro" id="IPR013107">
    <property type="entry name" value="Acyl-CoA_DH_C"/>
</dbReference>
<dbReference type="GO" id="GO:0016712">
    <property type="term" value="F:oxidoreductase activity, acting on paired donors, with incorporation or reduction of molecular oxygen, reduced flavin or flavoprotein as one donor, and incorporation of one atom of oxygen"/>
    <property type="evidence" value="ECO:0007669"/>
    <property type="project" value="TreeGrafter"/>
</dbReference>
<organism evidence="5 6">
    <name type="scientific">Actinomadura litoris</name>
    <dbReference type="NCBI Taxonomy" id="2678616"/>
    <lineage>
        <taxon>Bacteria</taxon>
        <taxon>Bacillati</taxon>
        <taxon>Actinomycetota</taxon>
        <taxon>Actinomycetes</taxon>
        <taxon>Streptosporangiales</taxon>
        <taxon>Thermomonosporaceae</taxon>
        <taxon>Actinomadura</taxon>
    </lineage>
</organism>
<dbReference type="RefSeq" id="WP_156215944.1">
    <property type="nucleotide sequence ID" value="NZ_WOFH01000003.1"/>
</dbReference>
<evidence type="ECO:0000259" key="4">
    <source>
        <dbReference type="Pfam" id="PF08028"/>
    </source>
</evidence>
<dbReference type="EMBL" id="WOFH01000003">
    <property type="protein sequence ID" value="MUN36902.1"/>
    <property type="molecule type" value="Genomic_DNA"/>
</dbReference>
<accession>A0A7K1KXH0</accession>
<dbReference type="GO" id="GO:0005737">
    <property type="term" value="C:cytoplasm"/>
    <property type="evidence" value="ECO:0007669"/>
    <property type="project" value="TreeGrafter"/>
</dbReference>
<evidence type="ECO:0000256" key="1">
    <source>
        <dbReference type="ARBA" id="ARBA00023002"/>
    </source>
</evidence>
<dbReference type="InterPro" id="IPR046373">
    <property type="entry name" value="Acyl-CoA_Oxase/DH_mid-dom_sf"/>
</dbReference>
<dbReference type="GO" id="GO:0050660">
    <property type="term" value="F:flavin adenine dinucleotide binding"/>
    <property type="evidence" value="ECO:0007669"/>
    <property type="project" value="InterPro"/>
</dbReference>
<dbReference type="InterPro" id="IPR013786">
    <property type="entry name" value="AcylCoA_DH/ox_N"/>
</dbReference>
<evidence type="ECO:0000313" key="5">
    <source>
        <dbReference type="EMBL" id="MUN36902.1"/>
    </source>
</evidence>
<evidence type="ECO:0000259" key="3">
    <source>
        <dbReference type="Pfam" id="PF02771"/>
    </source>
</evidence>
<sequence>MTLTDLPDTELSHRVAQALPALRAHAEWADENRRLHEDALDALAESGALRMRVPARHGGLETDYAALQQVIAEIAHADGSAAWNTAVWSMCSWLAGLFPDPVQAEVFGEAGVRVCGVLSPSGTGRPDGTDLVIDGRWSFVSGAPQSGWQIVLAMAPAPGGEQMWPVMALVPMAELEIVDDWYTAGLRGTASVTTVASGVRVPAERVLPMPAVLQERYATRLNLDSPVWRAPMMATGSACFIGVATGTARAAVAGFLQELPGRKITYTAYESRRDAALTHFQVAEATYLADEADFHAGRLADRLDRKGRANEPWDVTERVSARAALGRVFQLAERAVDTVATASGATSLYRTAPVQRMRRDVQALNQHALMHPHTNAELYGRVLCGLEPNTAYL</sequence>
<dbReference type="InterPro" id="IPR050741">
    <property type="entry name" value="Acyl-CoA_dehydrogenase"/>
</dbReference>
<comment type="similarity">
    <text evidence="2">Belongs to the HpaH/HsaA monooxygenase family.</text>
</comment>
<dbReference type="Pfam" id="PF02771">
    <property type="entry name" value="Acyl-CoA_dh_N"/>
    <property type="match status" value="1"/>
</dbReference>
<evidence type="ECO:0000256" key="2">
    <source>
        <dbReference type="ARBA" id="ARBA00049661"/>
    </source>
</evidence>
<dbReference type="PIRSF" id="PIRSF016578">
    <property type="entry name" value="HsaA"/>
    <property type="match status" value="1"/>
</dbReference>
<dbReference type="Pfam" id="PF08028">
    <property type="entry name" value="Acyl-CoA_dh_2"/>
    <property type="match status" value="1"/>
</dbReference>
<dbReference type="GO" id="GO:0003995">
    <property type="term" value="F:acyl-CoA dehydrogenase activity"/>
    <property type="evidence" value="ECO:0007669"/>
    <property type="project" value="TreeGrafter"/>
</dbReference>
<dbReference type="AlphaFoldDB" id="A0A7K1KXH0"/>
<dbReference type="InterPro" id="IPR037069">
    <property type="entry name" value="AcylCoA_DH/ox_N_sf"/>
</dbReference>
<evidence type="ECO:0000313" key="6">
    <source>
        <dbReference type="Proteomes" id="UP000432015"/>
    </source>
</evidence>